<accession>A0A0U3E9U8</accession>
<dbReference type="KEGG" id="mmil:sm9_1962"/>
<dbReference type="OrthoDB" id="77093at2157"/>
<dbReference type="EMBL" id="CP011266">
    <property type="protein sequence ID" value="ALT69728.1"/>
    <property type="molecule type" value="Genomic_DNA"/>
</dbReference>
<evidence type="ECO:0000313" key="3">
    <source>
        <dbReference type="Proteomes" id="UP000067738"/>
    </source>
</evidence>
<dbReference type="Pfam" id="PF08241">
    <property type="entry name" value="Methyltransf_11"/>
    <property type="match status" value="1"/>
</dbReference>
<protein>
    <submittedName>
        <fullName evidence="2">SAM-dependent methyltransferase</fullName>
    </submittedName>
</protein>
<evidence type="ECO:0000313" key="2">
    <source>
        <dbReference type="EMBL" id="ALT69728.1"/>
    </source>
</evidence>
<dbReference type="Gene3D" id="3.40.50.150">
    <property type="entry name" value="Vaccinia Virus protein VP39"/>
    <property type="match status" value="1"/>
</dbReference>
<evidence type="ECO:0000259" key="1">
    <source>
        <dbReference type="Pfam" id="PF08241"/>
    </source>
</evidence>
<dbReference type="CDD" id="cd02440">
    <property type="entry name" value="AdoMet_MTases"/>
    <property type="match status" value="1"/>
</dbReference>
<keyword evidence="2" id="KW-0808">Transferase</keyword>
<dbReference type="GO" id="GO:0008757">
    <property type="term" value="F:S-adenosylmethionine-dependent methyltransferase activity"/>
    <property type="evidence" value="ECO:0007669"/>
    <property type="project" value="InterPro"/>
</dbReference>
<organism evidence="2 3">
    <name type="scientific">Methanobrevibacter millerae</name>
    <dbReference type="NCBI Taxonomy" id="230361"/>
    <lineage>
        <taxon>Archaea</taxon>
        <taxon>Methanobacteriati</taxon>
        <taxon>Methanobacteriota</taxon>
        <taxon>Methanomada group</taxon>
        <taxon>Methanobacteria</taxon>
        <taxon>Methanobacteriales</taxon>
        <taxon>Methanobacteriaceae</taxon>
        <taxon>Methanobrevibacter</taxon>
    </lineage>
</organism>
<dbReference type="Proteomes" id="UP000067738">
    <property type="component" value="Chromosome"/>
</dbReference>
<dbReference type="GeneID" id="26736916"/>
<dbReference type="RefSeq" id="WP_058739947.1">
    <property type="nucleotide sequence ID" value="NZ_CP011266.1"/>
</dbReference>
<sequence length="200" mass="23354">MHKSSMDKMNWFKNKFLNDFDNINILDVGSLDNSGNNYNYRFLFDKLNWNYVGLDFNPGDNVDILVNNIYHWDEIPDSSYDVVISGQLFEHLAFFWIIMDEIDRILKPGGFCCIIVPSNGPKHGDSGFDGYRFNENGMKAIAEYVNFDILHISINENAKPWFDNCLVCKKKGILNFNSDYLEKKVNNIEYKLNNLDEYID</sequence>
<proteinExistence type="predicted"/>
<name>A0A0U3E9U8_9EURY</name>
<dbReference type="SUPFAM" id="SSF53335">
    <property type="entry name" value="S-adenosyl-L-methionine-dependent methyltransferases"/>
    <property type="match status" value="1"/>
</dbReference>
<dbReference type="InterPro" id="IPR029063">
    <property type="entry name" value="SAM-dependent_MTases_sf"/>
</dbReference>
<dbReference type="InterPro" id="IPR013216">
    <property type="entry name" value="Methyltransf_11"/>
</dbReference>
<feature type="domain" description="Methyltransferase type 11" evidence="1">
    <location>
        <begin position="49"/>
        <end position="114"/>
    </location>
</feature>
<dbReference type="AlphaFoldDB" id="A0A0U3E9U8"/>
<dbReference type="PATRIC" id="fig|230361.4.peg.2026"/>
<dbReference type="GO" id="GO:0032259">
    <property type="term" value="P:methylation"/>
    <property type="evidence" value="ECO:0007669"/>
    <property type="project" value="UniProtKB-KW"/>
</dbReference>
<reference evidence="2 3" key="1">
    <citation type="submission" date="2015-04" db="EMBL/GenBank/DDBJ databases">
        <title>The complete genome sequence of the rumen methanogen Methanobrevibacter millerae SM9.</title>
        <authorList>
            <person name="Leahy S.C."/>
            <person name="Kelly W.J."/>
            <person name="Pacheco D.M."/>
            <person name="Li D."/>
            <person name="Altermann E."/>
            <person name="Attwood G.T."/>
        </authorList>
    </citation>
    <scope>NUCLEOTIDE SEQUENCE [LARGE SCALE GENOMIC DNA]</scope>
    <source>
        <strain evidence="2 3">SM9</strain>
    </source>
</reference>
<keyword evidence="3" id="KW-1185">Reference proteome</keyword>
<gene>
    <name evidence="2" type="ORF">sm9_1962</name>
</gene>
<keyword evidence="2" id="KW-0489">Methyltransferase</keyword>